<sequence length="188" mass="20482">MTDAPIDFSAAVFSKTPAGQQEIQTRALGLSPLARRLLVLIDGKRTGKDLEPFVAGHSLAQYIDELLGHACIDMKVVAPAAPPASARAFDPAHPQPTDALAPTDWLAVLPPAETRSDKELEMARNFMINTVNNIFGHHNRISLVESIFVCKSTSELRNVYSAWASALETTSAGHKRLPELREKLFAVL</sequence>
<evidence type="ECO:0000313" key="1">
    <source>
        <dbReference type="EMBL" id="AVO42281.1"/>
    </source>
</evidence>
<dbReference type="OrthoDB" id="5295681at2"/>
<keyword evidence="2" id="KW-1185">Reference proteome</keyword>
<dbReference type="Proteomes" id="UP000239326">
    <property type="component" value="Chromosome"/>
</dbReference>
<dbReference type="KEGG" id="simp:C6571_14130"/>
<protein>
    <submittedName>
        <fullName evidence="1">Uncharacterized protein</fullName>
    </submittedName>
</protein>
<organism evidence="1 2">
    <name type="scientific">Simplicispira suum</name>
    <dbReference type="NCBI Taxonomy" id="2109915"/>
    <lineage>
        <taxon>Bacteria</taxon>
        <taxon>Pseudomonadati</taxon>
        <taxon>Pseudomonadota</taxon>
        <taxon>Betaproteobacteria</taxon>
        <taxon>Burkholderiales</taxon>
        <taxon>Comamonadaceae</taxon>
        <taxon>Simplicispira</taxon>
    </lineage>
</organism>
<proteinExistence type="predicted"/>
<reference evidence="1 2" key="1">
    <citation type="submission" date="2018-03" db="EMBL/GenBank/DDBJ databases">
        <title>Genome sequencing of Simplicispira sp.</title>
        <authorList>
            <person name="Kim S.-J."/>
            <person name="Heo J."/>
            <person name="Kwon S.-W."/>
        </authorList>
    </citation>
    <scope>NUCLEOTIDE SEQUENCE [LARGE SCALE GENOMIC DNA]</scope>
    <source>
        <strain evidence="1 2">SC1-8</strain>
    </source>
</reference>
<name>A0A2S0N2U1_9BURK</name>
<dbReference type="AlphaFoldDB" id="A0A2S0N2U1"/>
<dbReference type="EMBL" id="CP027669">
    <property type="protein sequence ID" value="AVO42281.1"/>
    <property type="molecule type" value="Genomic_DNA"/>
</dbReference>
<evidence type="ECO:0000313" key="2">
    <source>
        <dbReference type="Proteomes" id="UP000239326"/>
    </source>
</evidence>
<gene>
    <name evidence="1" type="ORF">C6571_14130</name>
</gene>
<accession>A0A2S0N2U1</accession>
<dbReference type="RefSeq" id="WP_106447258.1">
    <property type="nucleotide sequence ID" value="NZ_CP027669.1"/>
</dbReference>